<dbReference type="Proteomes" id="UP001189429">
    <property type="component" value="Unassembled WGS sequence"/>
</dbReference>
<accession>A0ABN9QIQ7</accession>
<evidence type="ECO:0000313" key="2">
    <source>
        <dbReference type="EMBL" id="CAK0805915.1"/>
    </source>
</evidence>
<feature type="region of interest" description="Disordered" evidence="1">
    <location>
        <begin position="19"/>
        <end position="39"/>
    </location>
</feature>
<sequence>MAESGKVFWVAWVLRVRSRREEPRSAQSQESAESQVDPVLCRRMPAESLPVDAALKQRVDAELARARIFSESASGASVTLSFVSPTSSLSRLAVMRQFLELPSSEPAPDGIVAVREHAVKAKPTMRVLELQRCSTVSSPNPMCR</sequence>
<reference evidence="2" key="1">
    <citation type="submission" date="2023-10" db="EMBL/GenBank/DDBJ databases">
        <authorList>
            <person name="Chen Y."/>
            <person name="Shah S."/>
            <person name="Dougan E. K."/>
            <person name="Thang M."/>
            <person name="Chan C."/>
        </authorList>
    </citation>
    <scope>NUCLEOTIDE SEQUENCE [LARGE SCALE GENOMIC DNA]</scope>
</reference>
<comment type="caution">
    <text evidence="2">The sequence shown here is derived from an EMBL/GenBank/DDBJ whole genome shotgun (WGS) entry which is preliminary data.</text>
</comment>
<keyword evidence="3" id="KW-1185">Reference proteome</keyword>
<protein>
    <submittedName>
        <fullName evidence="2">Uncharacterized protein</fullName>
    </submittedName>
</protein>
<name>A0ABN9QIQ7_9DINO</name>
<gene>
    <name evidence="2" type="ORF">PCOR1329_LOCUS12322</name>
</gene>
<evidence type="ECO:0000256" key="1">
    <source>
        <dbReference type="SAM" id="MobiDB-lite"/>
    </source>
</evidence>
<organism evidence="2 3">
    <name type="scientific">Prorocentrum cordatum</name>
    <dbReference type="NCBI Taxonomy" id="2364126"/>
    <lineage>
        <taxon>Eukaryota</taxon>
        <taxon>Sar</taxon>
        <taxon>Alveolata</taxon>
        <taxon>Dinophyceae</taxon>
        <taxon>Prorocentrales</taxon>
        <taxon>Prorocentraceae</taxon>
        <taxon>Prorocentrum</taxon>
    </lineage>
</organism>
<feature type="compositionally biased region" description="Low complexity" evidence="1">
    <location>
        <begin position="25"/>
        <end position="35"/>
    </location>
</feature>
<proteinExistence type="predicted"/>
<evidence type="ECO:0000313" key="3">
    <source>
        <dbReference type="Proteomes" id="UP001189429"/>
    </source>
</evidence>
<dbReference type="EMBL" id="CAUYUJ010003591">
    <property type="protein sequence ID" value="CAK0805915.1"/>
    <property type="molecule type" value="Genomic_DNA"/>
</dbReference>